<dbReference type="Gene3D" id="4.10.220.110">
    <property type="match status" value="1"/>
</dbReference>
<dbReference type="RefSeq" id="WP_146398769.1">
    <property type="nucleotide sequence ID" value="NZ_SJPJ01000001.1"/>
</dbReference>
<evidence type="ECO:0000313" key="8">
    <source>
        <dbReference type="Proteomes" id="UP000315010"/>
    </source>
</evidence>
<evidence type="ECO:0000259" key="5">
    <source>
        <dbReference type="Pfam" id="PF04717"/>
    </source>
</evidence>
<dbReference type="OrthoDB" id="9762420at2"/>
<dbReference type="Gene3D" id="2.40.50.230">
    <property type="entry name" value="Gp5 N-terminal domain"/>
    <property type="match status" value="1"/>
</dbReference>
<dbReference type="PANTHER" id="PTHR32305:SF15">
    <property type="entry name" value="PROTEIN RHSA-RELATED"/>
    <property type="match status" value="1"/>
</dbReference>
<keyword evidence="3" id="KW-0964">Secreted</keyword>
<feature type="compositionally biased region" description="Polar residues" evidence="4">
    <location>
        <begin position="742"/>
        <end position="751"/>
    </location>
</feature>
<protein>
    <submittedName>
        <fullName evidence="7">Phage-related baseplate assembly protein</fullName>
    </submittedName>
</protein>
<proteinExistence type="inferred from homology"/>
<dbReference type="InterPro" id="IPR054030">
    <property type="entry name" value="Gp5_Vgr_C"/>
</dbReference>
<dbReference type="Gene3D" id="3.55.50.10">
    <property type="entry name" value="Baseplate protein-like domains"/>
    <property type="match status" value="1"/>
</dbReference>
<feature type="region of interest" description="Disordered" evidence="4">
    <location>
        <begin position="715"/>
        <end position="751"/>
    </location>
</feature>
<dbReference type="InterPro" id="IPR037026">
    <property type="entry name" value="Vgr_OB-fold_dom_sf"/>
</dbReference>
<dbReference type="InterPro" id="IPR006533">
    <property type="entry name" value="T6SS_Vgr_RhsGE"/>
</dbReference>
<dbReference type="InterPro" id="IPR017847">
    <property type="entry name" value="T6SS_RhsGE_Vgr_subset"/>
</dbReference>
<dbReference type="SUPFAM" id="SSF69349">
    <property type="entry name" value="Phage fibre proteins"/>
    <property type="match status" value="1"/>
</dbReference>
<evidence type="ECO:0000256" key="2">
    <source>
        <dbReference type="ARBA" id="ARBA00005558"/>
    </source>
</evidence>
<feature type="domain" description="Gp5/Type VI secretion system Vgr C-terminal trimerisation" evidence="6">
    <location>
        <begin position="508"/>
        <end position="603"/>
    </location>
</feature>
<name>A0A5C5Z4R3_9BACT</name>
<dbReference type="SUPFAM" id="SSF69279">
    <property type="entry name" value="Phage tail proteins"/>
    <property type="match status" value="2"/>
</dbReference>
<dbReference type="Pfam" id="PF05954">
    <property type="entry name" value="Phage_GPD"/>
    <property type="match status" value="1"/>
</dbReference>
<feature type="domain" description="Gp5/Type VI secretion system Vgr protein OB-fold" evidence="5">
    <location>
        <begin position="443"/>
        <end position="489"/>
    </location>
</feature>
<dbReference type="InterPro" id="IPR006531">
    <property type="entry name" value="Gp5/Vgr_OB"/>
</dbReference>
<comment type="subcellular location">
    <subcellularLocation>
        <location evidence="1">Secreted</location>
    </subcellularLocation>
</comment>
<evidence type="ECO:0000256" key="4">
    <source>
        <dbReference type="SAM" id="MobiDB-lite"/>
    </source>
</evidence>
<dbReference type="SUPFAM" id="SSF69255">
    <property type="entry name" value="gp5 N-terminal domain-like"/>
    <property type="match status" value="1"/>
</dbReference>
<accession>A0A5C5Z4R3</accession>
<dbReference type="NCBIfam" id="TIGR03361">
    <property type="entry name" value="VI_Rhs_Vgr"/>
    <property type="match status" value="1"/>
</dbReference>
<dbReference type="Proteomes" id="UP000315010">
    <property type="component" value="Unassembled WGS sequence"/>
</dbReference>
<dbReference type="GO" id="GO:0005576">
    <property type="term" value="C:extracellular region"/>
    <property type="evidence" value="ECO:0007669"/>
    <property type="project" value="UniProtKB-SubCell"/>
</dbReference>
<dbReference type="NCBIfam" id="TIGR01646">
    <property type="entry name" value="vgr_GE"/>
    <property type="match status" value="1"/>
</dbReference>
<organism evidence="7 8">
    <name type="scientific">Novipirellula herctigrandis</name>
    <dbReference type="NCBI Taxonomy" id="2527986"/>
    <lineage>
        <taxon>Bacteria</taxon>
        <taxon>Pseudomonadati</taxon>
        <taxon>Planctomycetota</taxon>
        <taxon>Planctomycetia</taxon>
        <taxon>Pirellulales</taxon>
        <taxon>Pirellulaceae</taxon>
        <taxon>Novipirellula</taxon>
    </lineage>
</organism>
<gene>
    <name evidence="7" type="ORF">CA13_37940</name>
</gene>
<dbReference type="Pfam" id="PF22178">
    <property type="entry name" value="Gp5_trimer_C"/>
    <property type="match status" value="1"/>
</dbReference>
<evidence type="ECO:0000256" key="1">
    <source>
        <dbReference type="ARBA" id="ARBA00004613"/>
    </source>
</evidence>
<dbReference type="Pfam" id="PF04717">
    <property type="entry name" value="Phage_base_V"/>
    <property type="match status" value="1"/>
</dbReference>
<comment type="caution">
    <text evidence="7">The sequence shown here is derived from an EMBL/GenBank/DDBJ whole genome shotgun (WGS) entry which is preliminary data.</text>
</comment>
<evidence type="ECO:0000259" key="6">
    <source>
        <dbReference type="Pfam" id="PF22178"/>
    </source>
</evidence>
<evidence type="ECO:0000256" key="3">
    <source>
        <dbReference type="ARBA" id="ARBA00022525"/>
    </source>
</evidence>
<dbReference type="InterPro" id="IPR050708">
    <property type="entry name" value="T6SS_VgrG/RHS"/>
</dbReference>
<keyword evidence="8" id="KW-1185">Reference proteome</keyword>
<dbReference type="Gene3D" id="2.30.110.50">
    <property type="match status" value="1"/>
</dbReference>
<sequence length="751" mass="84208">MAFTQQDRFLRITKGPLDESEVILTGISGHEAMSRLYNFQLEFVSSKLDLKPVDLIGQPMTIELSRHDKDDSKLESRFINGYISRLSAGVVETAKNGTRHREYRAELVPWLWFLTQTARSYIFFPESEDKTIFKVIEEIFERAKEEYHIEPKVDLQGIKELNDRVVKHCVQYRETDFNFISRIMEQYGVFYYFTQKDGEHKLVLDMTKNYPQAVESKITYPANTGGMTLVDHITSWEHSYEFVSGKWMHTDYDFENPTTNLRKDSPAVSLEFPSASQYEVYDYPGEYTKPDEGKTDARVRQEEEEVPHDSVSVTSFCRTLMPGHTFELDGHPDGDVVSEHETPYLITSIQHRATQPGPDAGTGEVASYTNSFTCIPSSVQFRPARITPKPVVSGIQTAVVVGPKGEEIHTDEYGRIKVAFHWDREDDDRKKKPRKKVDNGEMFFCWVRVAQSIAGNKWGFMAIPRIGQEVVVDFIEGDPDRPLVIGSAYNQGQMPYYDPEEHKTKTYIKTNSSPGGEGFNELRFEDKKDKEQIFVHAERNMDVRVKNDSLERIYGNRHEIVGWEKDGDKGGSQKEEIKKDKDTKVHANQTEHIGGDMKLLVGGIDGDGNQDIVVKKDKKELIEGDAHLHVKGKSLEAIDGNRNTAVGGDQVLEVSGSSAHIAGADHLLKGMNISVEGQAICIKSGGNSITIDPSGVTIVGTLVRINSGPAPPVISQASMLQSMAPEDAEEAEPAEPSQADDSNTGAKSAPD</sequence>
<evidence type="ECO:0000313" key="7">
    <source>
        <dbReference type="EMBL" id="TWT82332.1"/>
    </source>
</evidence>
<reference evidence="7 8" key="1">
    <citation type="submission" date="2019-02" db="EMBL/GenBank/DDBJ databases">
        <title>Deep-cultivation of Planctomycetes and their phenomic and genomic characterization uncovers novel biology.</title>
        <authorList>
            <person name="Wiegand S."/>
            <person name="Jogler M."/>
            <person name="Boedeker C."/>
            <person name="Pinto D."/>
            <person name="Vollmers J."/>
            <person name="Rivas-Marin E."/>
            <person name="Kohn T."/>
            <person name="Peeters S.H."/>
            <person name="Heuer A."/>
            <person name="Rast P."/>
            <person name="Oberbeckmann S."/>
            <person name="Bunk B."/>
            <person name="Jeske O."/>
            <person name="Meyerdierks A."/>
            <person name="Storesund J.E."/>
            <person name="Kallscheuer N."/>
            <person name="Luecker S."/>
            <person name="Lage O.M."/>
            <person name="Pohl T."/>
            <person name="Merkel B.J."/>
            <person name="Hornburger P."/>
            <person name="Mueller R.-W."/>
            <person name="Bruemmer F."/>
            <person name="Labrenz M."/>
            <person name="Spormann A.M."/>
            <person name="Op Den Camp H."/>
            <person name="Overmann J."/>
            <person name="Amann R."/>
            <person name="Jetten M.S.M."/>
            <person name="Mascher T."/>
            <person name="Medema M.H."/>
            <person name="Devos D.P."/>
            <person name="Kaster A.-K."/>
            <person name="Ovreas L."/>
            <person name="Rohde M."/>
            <person name="Galperin M.Y."/>
            <person name="Jogler C."/>
        </authorList>
    </citation>
    <scope>NUCLEOTIDE SEQUENCE [LARGE SCALE GENOMIC DNA]</scope>
    <source>
        <strain evidence="7 8">CA13</strain>
    </source>
</reference>
<comment type="similarity">
    <text evidence="2">Belongs to the VgrG protein family.</text>
</comment>
<dbReference type="PANTHER" id="PTHR32305">
    <property type="match status" value="1"/>
</dbReference>
<dbReference type="EMBL" id="SJPJ01000001">
    <property type="protein sequence ID" value="TWT82332.1"/>
    <property type="molecule type" value="Genomic_DNA"/>
</dbReference>
<dbReference type="AlphaFoldDB" id="A0A5C5Z4R3"/>